<proteinExistence type="predicted"/>
<feature type="compositionally biased region" description="Polar residues" evidence="2">
    <location>
        <begin position="486"/>
        <end position="503"/>
    </location>
</feature>
<feature type="region of interest" description="Disordered" evidence="2">
    <location>
        <begin position="412"/>
        <end position="525"/>
    </location>
</feature>
<comment type="caution">
    <text evidence="3">The sequence shown here is derived from an EMBL/GenBank/DDBJ whole genome shotgun (WGS) entry which is preliminary data.</text>
</comment>
<name>A0AAD6CHI3_9EURO</name>
<protein>
    <submittedName>
        <fullName evidence="3">Uncharacterized protein</fullName>
    </submittedName>
</protein>
<reference evidence="3 4" key="1">
    <citation type="journal article" date="2023" name="IMA Fungus">
        <title>Comparative genomic study of the Penicillium genus elucidates a diverse pangenome and 15 lateral gene transfer events.</title>
        <authorList>
            <person name="Petersen C."/>
            <person name="Sorensen T."/>
            <person name="Nielsen M.R."/>
            <person name="Sondergaard T.E."/>
            <person name="Sorensen J.L."/>
            <person name="Fitzpatrick D.A."/>
            <person name="Frisvad J.C."/>
            <person name="Nielsen K.L."/>
        </authorList>
    </citation>
    <scope>NUCLEOTIDE SEQUENCE [LARGE SCALE GENOMIC DNA]</scope>
    <source>
        <strain evidence="3 4">IBT 35679</strain>
    </source>
</reference>
<evidence type="ECO:0000256" key="2">
    <source>
        <dbReference type="SAM" id="MobiDB-lite"/>
    </source>
</evidence>
<keyword evidence="1" id="KW-0175">Coiled coil</keyword>
<gene>
    <name evidence="3" type="ORF">N7494_013146</name>
</gene>
<sequence length="525" mass="59920">MSSSEIERLQRLLANAEQQLSASQQQLSVSQQRLSKTNLPTFLDGLHKHLFLGLEVQLDETQSTRGDPANTINRLRPRKLKAWNTFESEQEEVWRLLMKSSIVEDNLFTSLHTLEEMGESIRQRLIGSELDLNHFLRQTVEDHVSKIIEELYRDPALRAKFDLRGSIRFENHSNTLSPERELEEGLQSMDIRGRPTRRSPRIAAKEKSRSNTTTGEPKTPRPVPTKRPRADQFCVYNIPNKSSESIHRVAAYIKEYKSPHKVKLGLIYGGLDDLDVDEVMVQNENETPMVRFQRALVGLLSQPFDYMVRARTQVGVFSTGEADIYLHIGEDPSTLYYHLSVPKGDVGDETGWDPYSNRPNRLHLTAVGRSLAFTLQALKMQQRSQAWGLHAVDTLPRWEIVLADALDEIAEEEVPSSEYRPPKPKPDNFVRSPIQLRRRRTEPTPSNCRPAQQYGGSDDEGGDPYTPSRSQPSSRPKQKEQESSRSEPPSFSKFSPWGESTTLLHPHVPTRDDERTWRRSGPGLS</sequence>
<keyword evidence="4" id="KW-1185">Reference proteome</keyword>
<dbReference type="EMBL" id="JAQIZZ010000010">
    <property type="protein sequence ID" value="KAJ5522960.1"/>
    <property type="molecule type" value="Genomic_DNA"/>
</dbReference>
<evidence type="ECO:0000313" key="4">
    <source>
        <dbReference type="Proteomes" id="UP001220324"/>
    </source>
</evidence>
<evidence type="ECO:0000256" key="1">
    <source>
        <dbReference type="SAM" id="Coils"/>
    </source>
</evidence>
<dbReference type="AlphaFoldDB" id="A0AAD6CHI3"/>
<evidence type="ECO:0000313" key="3">
    <source>
        <dbReference type="EMBL" id="KAJ5522960.1"/>
    </source>
</evidence>
<organism evidence="3 4">
    <name type="scientific">Penicillium frequentans</name>
    <dbReference type="NCBI Taxonomy" id="3151616"/>
    <lineage>
        <taxon>Eukaryota</taxon>
        <taxon>Fungi</taxon>
        <taxon>Dikarya</taxon>
        <taxon>Ascomycota</taxon>
        <taxon>Pezizomycotina</taxon>
        <taxon>Eurotiomycetes</taxon>
        <taxon>Eurotiomycetidae</taxon>
        <taxon>Eurotiales</taxon>
        <taxon>Aspergillaceae</taxon>
        <taxon>Penicillium</taxon>
    </lineage>
</organism>
<feature type="coiled-coil region" evidence="1">
    <location>
        <begin position="6"/>
        <end position="33"/>
    </location>
</feature>
<accession>A0AAD6CHI3</accession>
<feature type="region of interest" description="Disordered" evidence="2">
    <location>
        <begin position="176"/>
        <end position="227"/>
    </location>
</feature>
<dbReference type="Proteomes" id="UP001220324">
    <property type="component" value="Unassembled WGS sequence"/>
</dbReference>